<keyword evidence="5" id="KW-1185">Reference proteome</keyword>
<dbReference type="EMBL" id="CM004402">
    <property type="protein sequence ID" value="OAY26467.1"/>
    <property type="molecule type" value="Genomic_DNA"/>
</dbReference>
<dbReference type="InterPro" id="IPR013083">
    <property type="entry name" value="Znf_RING/FYVE/PHD"/>
</dbReference>
<dbReference type="PANTHER" id="PTHR45751">
    <property type="entry name" value="COPINE FAMILY PROTEIN 1"/>
    <property type="match status" value="1"/>
</dbReference>
<name>A0A2C9U921_MANES</name>
<organism evidence="4 5">
    <name type="scientific">Manihot esculenta</name>
    <name type="common">Cassava</name>
    <name type="synonym">Jatropha manihot</name>
    <dbReference type="NCBI Taxonomy" id="3983"/>
    <lineage>
        <taxon>Eukaryota</taxon>
        <taxon>Viridiplantae</taxon>
        <taxon>Streptophyta</taxon>
        <taxon>Embryophyta</taxon>
        <taxon>Tracheophyta</taxon>
        <taxon>Spermatophyta</taxon>
        <taxon>Magnoliopsida</taxon>
        <taxon>eudicotyledons</taxon>
        <taxon>Gunneridae</taxon>
        <taxon>Pentapetalae</taxon>
        <taxon>rosids</taxon>
        <taxon>fabids</taxon>
        <taxon>Malpighiales</taxon>
        <taxon>Euphorbiaceae</taxon>
        <taxon>Crotonoideae</taxon>
        <taxon>Manihoteae</taxon>
        <taxon>Manihot</taxon>
    </lineage>
</organism>
<dbReference type="Gramene" id="Manes.16G049700.1.v8.1">
    <property type="protein sequence ID" value="Manes.16G049700.1.v8.1.CDS"/>
    <property type="gene ID" value="Manes.16G049700.v8.1"/>
</dbReference>
<keyword evidence="1" id="KW-0863">Zinc-finger</keyword>
<dbReference type="InterPro" id="IPR001841">
    <property type="entry name" value="Znf_RING"/>
</dbReference>
<dbReference type="SUPFAM" id="SSF57850">
    <property type="entry name" value="RING/U-box"/>
    <property type="match status" value="1"/>
</dbReference>
<dbReference type="Gene3D" id="3.30.40.10">
    <property type="entry name" value="Zinc/RING finger domain, C3HC4 (zinc finger)"/>
    <property type="match status" value="1"/>
</dbReference>
<dbReference type="STRING" id="3983.A0A2C9U921"/>
<dbReference type="SMART" id="SM00327">
    <property type="entry name" value="VWA"/>
    <property type="match status" value="1"/>
</dbReference>
<accession>A0A2C9U921</accession>
<dbReference type="SUPFAM" id="SSF53300">
    <property type="entry name" value="vWA-like"/>
    <property type="match status" value="1"/>
</dbReference>
<evidence type="ECO:0000313" key="5">
    <source>
        <dbReference type="Proteomes" id="UP000091857"/>
    </source>
</evidence>
<dbReference type="OrthoDB" id="5855668at2759"/>
<dbReference type="InterPro" id="IPR036465">
    <property type="entry name" value="vWFA_dom_sf"/>
</dbReference>
<feature type="region of interest" description="Disordered" evidence="2">
    <location>
        <begin position="1"/>
        <end position="64"/>
    </location>
</feature>
<evidence type="ECO:0000256" key="2">
    <source>
        <dbReference type="SAM" id="MobiDB-lite"/>
    </source>
</evidence>
<feature type="compositionally biased region" description="Low complexity" evidence="2">
    <location>
        <begin position="36"/>
        <end position="64"/>
    </location>
</feature>
<comment type="caution">
    <text evidence="4">The sequence shown here is derived from an EMBL/GenBank/DDBJ whole genome shotgun (WGS) entry which is preliminary data.</text>
</comment>
<dbReference type="PANTHER" id="PTHR45751:SF16">
    <property type="entry name" value="E3 UBIQUITIN-PROTEIN LIGASE RGLG4"/>
    <property type="match status" value="1"/>
</dbReference>
<proteinExistence type="predicted"/>
<feature type="domain" description="RING-type" evidence="3">
    <location>
        <begin position="383"/>
        <end position="416"/>
    </location>
</feature>
<dbReference type="GO" id="GO:0005634">
    <property type="term" value="C:nucleus"/>
    <property type="evidence" value="ECO:0000318"/>
    <property type="project" value="GO_Central"/>
</dbReference>
<sequence>MGGLVSHHNPKKDGDAHGRSISSRNDSVGHNKRTPSSSSSSYFPNMSGQPSLGHSSGSSQSTGSALQKKLSIKKKYAFIPDNFSSLEQVTKSLREAGLESSNLIVGIDFTKSNEWTGKISFNNRSLHAIGNTPNPYEKAISIIGKTLAPFDDDNLIPCFGFGDATTHDQEVFNFHSDHSPCHGFEEVLACYKKIAPNLRLSGPTSYAPVIEAAMDIVERSGGQYHVLVIIADGQVTRSVNTADGELSPQEEKTIKSIVDASSYPLSIILVGVGDGPWDDMKKFDDRIPAREFDNFQFVNFTAIMSKNTTTSEKETEFALAALMEIPSQFKAAHEFGIIGHTTGRAKKIVPRPPPVPYVHRPLPPDHQSSNASSTTLDERTQACPICLTNAKDLAFGCGHMTCRECGSRVSSCPICRQPITNRLRLFA</sequence>
<keyword evidence="1" id="KW-0862">Zinc</keyword>
<dbReference type="GO" id="GO:0004842">
    <property type="term" value="F:ubiquitin-protein transferase activity"/>
    <property type="evidence" value="ECO:0000318"/>
    <property type="project" value="GO_Central"/>
</dbReference>
<dbReference type="Pfam" id="PF07002">
    <property type="entry name" value="Copine"/>
    <property type="match status" value="1"/>
</dbReference>
<dbReference type="Proteomes" id="UP000091857">
    <property type="component" value="Chromosome 16"/>
</dbReference>
<dbReference type="PROSITE" id="PS50089">
    <property type="entry name" value="ZF_RING_2"/>
    <property type="match status" value="1"/>
</dbReference>
<evidence type="ECO:0000256" key="1">
    <source>
        <dbReference type="PROSITE-ProRule" id="PRU00175"/>
    </source>
</evidence>
<dbReference type="AlphaFoldDB" id="A0A2C9U921"/>
<dbReference type="InterPro" id="IPR010734">
    <property type="entry name" value="Copine_C"/>
</dbReference>
<dbReference type="GO" id="GO:0008270">
    <property type="term" value="F:zinc ion binding"/>
    <property type="evidence" value="ECO:0007669"/>
    <property type="project" value="UniProtKB-KW"/>
</dbReference>
<evidence type="ECO:0000259" key="3">
    <source>
        <dbReference type="PROSITE" id="PS50089"/>
    </source>
</evidence>
<dbReference type="InterPro" id="IPR052079">
    <property type="entry name" value="E3_ligase/Copine_domain"/>
</dbReference>
<dbReference type="InterPro" id="IPR002035">
    <property type="entry name" value="VWF_A"/>
</dbReference>
<keyword evidence="1" id="KW-0479">Metal-binding</keyword>
<reference evidence="5" key="1">
    <citation type="journal article" date="2016" name="Nat. Biotechnol.">
        <title>Sequencing wild and cultivated cassava and related species reveals extensive interspecific hybridization and genetic diversity.</title>
        <authorList>
            <person name="Bredeson J.V."/>
            <person name="Lyons J.B."/>
            <person name="Prochnik S.E."/>
            <person name="Wu G.A."/>
            <person name="Ha C.M."/>
            <person name="Edsinger-Gonzales E."/>
            <person name="Grimwood J."/>
            <person name="Schmutz J."/>
            <person name="Rabbi I.Y."/>
            <person name="Egesi C."/>
            <person name="Nauluvula P."/>
            <person name="Lebot V."/>
            <person name="Ndunguru J."/>
            <person name="Mkamilo G."/>
            <person name="Bart R.S."/>
            <person name="Setter T.L."/>
            <person name="Gleadow R.M."/>
            <person name="Kulakow P."/>
            <person name="Ferguson M.E."/>
            <person name="Rounsley S."/>
            <person name="Rokhsar D.S."/>
        </authorList>
    </citation>
    <scope>NUCLEOTIDE SEQUENCE [LARGE SCALE GENOMIC DNA]</scope>
    <source>
        <strain evidence="5">cv. AM560-2</strain>
    </source>
</reference>
<dbReference type="SMART" id="SM00184">
    <property type="entry name" value="RING"/>
    <property type="match status" value="1"/>
</dbReference>
<dbReference type="GO" id="GO:0016567">
    <property type="term" value="P:protein ubiquitination"/>
    <property type="evidence" value="ECO:0000318"/>
    <property type="project" value="GO_Central"/>
</dbReference>
<evidence type="ECO:0000313" key="4">
    <source>
        <dbReference type="EMBL" id="OAY26467.1"/>
    </source>
</evidence>
<dbReference type="Pfam" id="PF13920">
    <property type="entry name" value="zf-C3HC4_3"/>
    <property type="match status" value="1"/>
</dbReference>
<protein>
    <recommendedName>
        <fullName evidence="3">RING-type domain-containing protein</fullName>
    </recommendedName>
</protein>
<gene>
    <name evidence="4" type="ORF">MANES_16G049700v8</name>
</gene>